<proteinExistence type="inferred from homology"/>
<reference evidence="6" key="1">
    <citation type="journal article" date="2010" name="Insect Mol. Biol.">
        <title>The draft genome sequence of Arsenophonus nasoniae, son-killer bacterium of Nasonia vitripennis, reveals genes associated with virulence and symbiosis.</title>
        <authorList>
            <person name="Wilkes T."/>
            <person name="Darby A.C."/>
            <person name="Choi J."/>
            <person name="Colborne J.K."/>
            <person name="Werren J.H."/>
            <person name="Hurst G.D.D."/>
        </authorList>
    </citation>
    <scope>NUCLEOTIDE SEQUENCE</scope>
</reference>
<dbReference type="InterPro" id="IPR004569">
    <property type="entry name" value="PyrdxlP_synth_PdxJ"/>
</dbReference>
<dbReference type="Gene3D" id="3.20.20.70">
    <property type="entry name" value="Aldolase class I"/>
    <property type="match status" value="1"/>
</dbReference>
<feature type="binding site" evidence="4">
    <location>
        <position position="179"/>
    </location>
    <ligand>
        <name>3-amino-2-oxopropyl phosphate</name>
        <dbReference type="ChEBI" id="CHEBI:57279"/>
    </ligand>
</feature>
<accession>D2TX92</accession>
<dbReference type="SUPFAM" id="SSF63892">
    <property type="entry name" value="Pyridoxine 5'-phosphate synthase"/>
    <property type="match status" value="1"/>
</dbReference>
<comment type="subcellular location">
    <subcellularLocation>
        <location evidence="4">Cytoplasm</location>
    </subcellularLocation>
</comment>
<protein>
    <recommendedName>
        <fullName evidence="4 5">Pyridoxine 5'-phosphate synthase</fullName>
        <shortName evidence="4">PNP synthase</shortName>
        <ecNumber evidence="4 5">2.6.99.2</ecNumber>
    </recommendedName>
</protein>
<evidence type="ECO:0000313" key="6">
    <source>
        <dbReference type="EMBL" id="CBA71999.1"/>
    </source>
</evidence>
<dbReference type="HAMAP" id="MF_00279">
    <property type="entry name" value="PdxJ"/>
    <property type="match status" value="1"/>
</dbReference>
<dbReference type="GO" id="GO:0005829">
    <property type="term" value="C:cytosol"/>
    <property type="evidence" value="ECO:0007669"/>
    <property type="project" value="TreeGrafter"/>
</dbReference>
<dbReference type="NCBIfam" id="NF003625">
    <property type="entry name" value="PRK05265.1-3"/>
    <property type="match status" value="1"/>
</dbReference>
<dbReference type="PANTHER" id="PTHR30456:SF0">
    <property type="entry name" value="PYRIDOXINE 5'-PHOSPHATE SYNTHASE"/>
    <property type="match status" value="1"/>
</dbReference>
<dbReference type="UniPathway" id="UPA00244">
    <property type="reaction ID" value="UER00313"/>
</dbReference>
<dbReference type="GO" id="GO:0008615">
    <property type="term" value="P:pyridoxine biosynthetic process"/>
    <property type="evidence" value="ECO:0007669"/>
    <property type="project" value="UniProtKB-UniRule"/>
</dbReference>
<feature type="binding site" evidence="4">
    <location>
        <begin position="200"/>
        <end position="201"/>
    </location>
    <ligand>
        <name>3-amino-2-oxopropyl phosphate</name>
        <dbReference type="ChEBI" id="CHEBI:57279"/>
    </ligand>
</feature>
<dbReference type="InterPro" id="IPR036130">
    <property type="entry name" value="Pyridoxine-5'_phos_synth"/>
</dbReference>
<feature type="active site" description="Proton acceptor" evidence="4">
    <location>
        <position position="57"/>
    </location>
</feature>
<dbReference type="EC" id="2.6.99.2" evidence="4 5"/>
<sequence>MRNARGTQYPDPVHAAFLAEQAGADGITVHLREDRRHITDRDVQLLRQTLQTRMNLEMAITDEMVNFACLIKPQFCCLVPERREEVTTEGGLDVFGQQALVATAVKQLAKAGITVSLFIDPNDKQIDAAVEIGAPFIEIHTGAYANAKSQLKQEEEFKRIKQAVSHATAKNLKVNAGHGLTYHNVQPIAQLPDIYELNIGHAIIGRALFSGMAAAVSDMKKILREARS</sequence>
<dbReference type="GO" id="GO:0033856">
    <property type="term" value="F:pyridoxine 5'-phosphate synthase activity"/>
    <property type="evidence" value="ECO:0007669"/>
    <property type="project" value="UniProtKB-UniRule"/>
</dbReference>
<dbReference type="InterPro" id="IPR013785">
    <property type="entry name" value="Aldolase_TIM"/>
</dbReference>
<feature type="site" description="Transition state stabilizer" evidence="4">
    <location>
        <position position="138"/>
    </location>
</feature>
<dbReference type="AlphaFoldDB" id="D2TX92"/>
<comment type="subunit">
    <text evidence="4">Homooctamer; tetramer of dimers.</text>
</comment>
<feature type="binding site" evidence="4">
    <location>
        <position position="5"/>
    </location>
    <ligand>
        <name>3-amino-2-oxopropyl phosphate</name>
        <dbReference type="ChEBI" id="CHEBI:57279"/>
    </ligand>
</feature>
<keyword evidence="1 4" id="KW-0963">Cytoplasm</keyword>
<dbReference type="NCBIfam" id="NF003623">
    <property type="entry name" value="PRK05265.1-1"/>
    <property type="match status" value="1"/>
</dbReference>
<dbReference type="Pfam" id="PF03740">
    <property type="entry name" value="PdxJ"/>
    <property type="match status" value="1"/>
</dbReference>
<feature type="active site" description="Proton donor" evidence="4">
    <location>
        <position position="178"/>
    </location>
</feature>
<comment type="caution">
    <text evidence="4">Lacks conserved residue(s) required for the propagation of feature annotation.</text>
</comment>
<dbReference type="CDD" id="cd00003">
    <property type="entry name" value="PNPsynthase"/>
    <property type="match status" value="1"/>
</dbReference>
<dbReference type="PANTHER" id="PTHR30456">
    <property type="entry name" value="PYRIDOXINE 5'-PHOSPHATE SYNTHASE"/>
    <property type="match status" value="1"/>
</dbReference>
<comment type="catalytic activity">
    <reaction evidence="4">
        <text>3-amino-2-oxopropyl phosphate + 1-deoxy-D-xylulose 5-phosphate = pyridoxine 5'-phosphate + phosphate + 2 H2O + H(+)</text>
        <dbReference type="Rhea" id="RHEA:15265"/>
        <dbReference type="ChEBI" id="CHEBI:15377"/>
        <dbReference type="ChEBI" id="CHEBI:15378"/>
        <dbReference type="ChEBI" id="CHEBI:43474"/>
        <dbReference type="ChEBI" id="CHEBI:57279"/>
        <dbReference type="ChEBI" id="CHEBI:57792"/>
        <dbReference type="ChEBI" id="CHEBI:58589"/>
        <dbReference type="EC" id="2.6.99.2"/>
    </reaction>
</comment>
<evidence type="ECO:0000256" key="1">
    <source>
        <dbReference type="ARBA" id="ARBA00022490"/>
    </source>
</evidence>
<evidence type="ECO:0000256" key="3">
    <source>
        <dbReference type="ARBA" id="ARBA00023096"/>
    </source>
</evidence>
<feature type="binding site" evidence="4">
    <location>
        <position position="87"/>
    </location>
    <ligand>
        <name>1-deoxy-D-xylulose 5-phosphate</name>
        <dbReference type="ChEBI" id="CHEBI:57792"/>
    </ligand>
</feature>
<gene>
    <name evidence="4 6" type="primary">pdxJ</name>
    <name evidence="6" type="ORF">ARN_07050</name>
</gene>
<evidence type="ECO:0000256" key="5">
    <source>
        <dbReference type="NCBIfam" id="TIGR00559"/>
    </source>
</evidence>
<feature type="active site" description="Proton acceptor" evidence="4">
    <location>
        <position position="30"/>
    </location>
</feature>
<keyword evidence="3 4" id="KW-0664">Pyridoxine biosynthesis</keyword>
<comment type="similarity">
    <text evidence="4">Belongs to the PNP synthase family.</text>
</comment>
<dbReference type="NCBIfam" id="NF003627">
    <property type="entry name" value="PRK05265.1-5"/>
    <property type="match status" value="1"/>
</dbReference>
<feature type="binding site" evidence="4">
    <location>
        <position position="32"/>
    </location>
    <ligand>
        <name>1-deoxy-D-xylulose 5-phosphate</name>
        <dbReference type="ChEBI" id="CHEBI:57792"/>
    </ligand>
</feature>
<keyword evidence="2 4" id="KW-0808">Transferase</keyword>
<comment type="pathway">
    <text evidence="4">Cofactor biosynthesis; pyridoxine 5'-phosphate biosynthesis; pyridoxine 5'-phosphate from D-erythrose 4-phosphate: step 5/5.</text>
</comment>
<comment type="function">
    <text evidence="4">Catalyzes the complicated ring closure reaction between the two acyclic compounds 1-deoxy-D-xylulose-5-phosphate (DXP) and 3-amino-2-oxopropyl phosphate (1-amino-acetone-3-phosphate or AAP) to form pyridoxine 5'-phosphate (PNP) and inorganic phosphate.</text>
</comment>
<feature type="binding site" evidence="4">
    <location>
        <position position="37"/>
    </location>
    <ligand>
        <name>1-deoxy-D-xylulose 5-phosphate</name>
        <dbReference type="ChEBI" id="CHEBI:57792"/>
    </ligand>
</feature>
<evidence type="ECO:0000256" key="4">
    <source>
        <dbReference type="HAMAP-Rule" id="MF_00279"/>
    </source>
</evidence>
<dbReference type="FunFam" id="3.20.20.70:FF:000042">
    <property type="entry name" value="Pyridoxine 5'-phosphate synthase"/>
    <property type="match status" value="1"/>
</dbReference>
<name>D2TX92_9GAMM</name>
<organism evidence="6">
    <name type="scientific">Arsenophonus nasoniae</name>
    <name type="common">son-killer infecting Nasonia vitripennis</name>
    <dbReference type="NCBI Taxonomy" id="638"/>
    <lineage>
        <taxon>Bacteria</taxon>
        <taxon>Pseudomonadati</taxon>
        <taxon>Pseudomonadota</taxon>
        <taxon>Gammaproteobacteria</taxon>
        <taxon>Enterobacterales</taxon>
        <taxon>Morganellaceae</taxon>
        <taxon>Arsenophonus</taxon>
    </lineage>
</organism>
<dbReference type="NCBIfam" id="TIGR00559">
    <property type="entry name" value="pdxJ"/>
    <property type="match status" value="1"/>
</dbReference>
<evidence type="ECO:0000256" key="2">
    <source>
        <dbReference type="ARBA" id="ARBA00022679"/>
    </source>
</evidence>
<dbReference type="EMBL" id="FN545167">
    <property type="protein sequence ID" value="CBA71999.1"/>
    <property type="molecule type" value="Genomic_DNA"/>
</dbReference>